<evidence type="ECO:0000256" key="1">
    <source>
        <dbReference type="ARBA" id="ARBA00001947"/>
    </source>
</evidence>
<evidence type="ECO:0000256" key="2">
    <source>
        <dbReference type="ARBA" id="ARBA00005988"/>
    </source>
</evidence>
<proteinExistence type="inferred from homology"/>
<evidence type="ECO:0000259" key="5">
    <source>
        <dbReference type="PROSITE" id="PS52035"/>
    </source>
</evidence>
<dbReference type="GO" id="GO:0008270">
    <property type="term" value="F:zinc ion binding"/>
    <property type="evidence" value="ECO:0007669"/>
    <property type="project" value="InterPro"/>
</dbReference>
<gene>
    <name evidence="6" type="ORF">PPAR1163_LOCUS22102</name>
</gene>
<dbReference type="GO" id="GO:0006508">
    <property type="term" value="P:proteolysis"/>
    <property type="evidence" value="ECO:0007669"/>
    <property type="project" value="InterPro"/>
</dbReference>
<keyword evidence="4" id="KW-0732">Signal</keyword>
<reference evidence="6" key="1">
    <citation type="submission" date="2021-01" db="EMBL/GenBank/DDBJ databases">
        <authorList>
            <person name="Corre E."/>
            <person name="Pelletier E."/>
            <person name="Niang G."/>
            <person name="Scheremetjew M."/>
            <person name="Finn R."/>
            <person name="Kale V."/>
            <person name="Holt S."/>
            <person name="Cochrane G."/>
            <person name="Meng A."/>
            <person name="Brown T."/>
            <person name="Cohen L."/>
        </authorList>
    </citation>
    <scope>NUCLEOTIDE SEQUENCE</scope>
    <source>
        <strain evidence="6">CCMP2877</strain>
    </source>
</reference>
<comment type="similarity">
    <text evidence="2 3">Belongs to the peptidase M14 family.</text>
</comment>
<dbReference type="AlphaFoldDB" id="A0A7S1UCY5"/>
<feature type="chain" id="PRO_5031443214" description="Peptidase M14 domain-containing protein" evidence="4">
    <location>
        <begin position="31"/>
        <end position="625"/>
    </location>
</feature>
<dbReference type="SMART" id="SM00631">
    <property type="entry name" value="Zn_pept"/>
    <property type="match status" value="1"/>
</dbReference>
<accession>A0A7S1UCY5</accession>
<feature type="signal peptide" evidence="4">
    <location>
        <begin position="1"/>
        <end position="30"/>
    </location>
</feature>
<dbReference type="InterPro" id="IPR000834">
    <property type="entry name" value="Peptidase_M14"/>
</dbReference>
<dbReference type="SUPFAM" id="SSF53187">
    <property type="entry name" value="Zn-dependent exopeptidases"/>
    <property type="match status" value="1"/>
</dbReference>
<evidence type="ECO:0000256" key="3">
    <source>
        <dbReference type="PROSITE-ProRule" id="PRU01379"/>
    </source>
</evidence>
<dbReference type="Gene3D" id="3.40.630.10">
    <property type="entry name" value="Zn peptidases"/>
    <property type="match status" value="1"/>
</dbReference>
<feature type="domain" description="Peptidase M14" evidence="5">
    <location>
        <begin position="36"/>
        <end position="346"/>
    </location>
</feature>
<dbReference type="GO" id="GO:0005615">
    <property type="term" value="C:extracellular space"/>
    <property type="evidence" value="ECO:0007669"/>
    <property type="project" value="TreeGrafter"/>
</dbReference>
<dbReference type="EMBL" id="HBGJ01034861">
    <property type="protein sequence ID" value="CAD9263717.1"/>
    <property type="molecule type" value="Transcribed_RNA"/>
</dbReference>
<dbReference type="PANTHER" id="PTHR11705">
    <property type="entry name" value="PROTEASE FAMILY M14 CARBOXYPEPTIDASE A,B"/>
    <property type="match status" value="1"/>
</dbReference>
<sequence>MRRKRAGMARRAGAALAALLLGLAAGAAHAKARHFKNLSYPEIRERLRTLAAKYPQYATLTTAQERYGVGTAGECGDGPCEQFILRLSGVSEEDQPPEMPEGFVSGEVHGNERVGPVAALEASELLVYTAACVDTGAHEDCNKIVEYGLTARERAWLHRTIHTRALYVMPMTNALGYYLNTREENGVDPNRDFPYDYPEGHRCMRSITARSLNEIFRDHIFQLSLTFHSGTESIGYEWGSNNHGSGHDTSPDDVAQAQLAAGESDFAGGFSHTFKYKYGRMSSNPYPVDGGFEDWAYAASWDTEAQHKCDTRAISQCTGCGDYDPARTTGCEDATMRAFNFLVETSKEYSPGDADLGTTTNLLRPAGNGGDNGHVARNIRLLFMHMDVLAPNIDVVVPEEESGEDAAGISMRELTQKGDCVAFLGESKPENTQEISLEWTMWGSFNVDDFEILATPWPSNDDGSLSCIGSARKAEEILGVHSTSVHTVQQDGAATARWQAGVDTYSNTVTFGVKELEPALAESGVAMVTIRSTIDGAWGASNAGAQPVHEPQSHVVNARTNPDWDFATADGKHRVVGRKWFYSAPVLVRSSGKLVFPHPIPSSRRILTILLHVSTQPRRARRTSF</sequence>
<dbReference type="PROSITE" id="PS52035">
    <property type="entry name" value="PEPTIDASE_M14"/>
    <property type="match status" value="1"/>
</dbReference>
<dbReference type="Pfam" id="PF00246">
    <property type="entry name" value="Peptidase_M14"/>
    <property type="match status" value="1"/>
</dbReference>
<protein>
    <recommendedName>
        <fullName evidence="5">Peptidase M14 domain-containing protein</fullName>
    </recommendedName>
</protein>
<dbReference type="PANTHER" id="PTHR11705:SF138">
    <property type="entry name" value="PEPTIDASE M14 CARBOXYPEPTIDASE A DOMAIN-CONTAINING PROTEIN"/>
    <property type="match status" value="1"/>
</dbReference>
<organism evidence="6">
    <name type="scientific">Phaeomonas parva</name>
    <dbReference type="NCBI Taxonomy" id="124430"/>
    <lineage>
        <taxon>Eukaryota</taxon>
        <taxon>Sar</taxon>
        <taxon>Stramenopiles</taxon>
        <taxon>Ochrophyta</taxon>
        <taxon>Pinguiophyceae</taxon>
        <taxon>Pinguiochrysidales</taxon>
        <taxon>Pinguiochrysidaceae</taxon>
        <taxon>Phaeomonas</taxon>
    </lineage>
</organism>
<comment type="caution">
    <text evidence="3">Lacks conserved residue(s) required for the propagation of feature annotation.</text>
</comment>
<evidence type="ECO:0000256" key="4">
    <source>
        <dbReference type="SAM" id="SignalP"/>
    </source>
</evidence>
<comment type="cofactor">
    <cofactor evidence="1">
        <name>Zn(2+)</name>
        <dbReference type="ChEBI" id="CHEBI:29105"/>
    </cofactor>
</comment>
<evidence type="ECO:0000313" key="6">
    <source>
        <dbReference type="EMBL" id="CAD9263717.1"/>
    </source>
</evidence>
<dbReference type="GO" id="GO:0004181">
    <property type="term" value="F:metallocarboxypeptidase activity"/>
    <property type="evidence" value="ECO:0007669"/>
    <property type="project" value="InterPro"/>
</dbReference>
<dbReference type="CDD" id="cd00596">
    <property type="entry name" value="Peptidase_M14_like"/>
    <property type="match status" value="1"/>
</dbReference>
<name>A0A7S1UCY5_9STRA</name>